<sequence length="396" mass="43783">MTARRSKGDGALYWSEARQRWIAEVTIGYTPAGKRIYRSGSGKTKTEAKAKLKEVMRDHEDGLAIAPQHYTVADAMSDWLTYGLPGRARSTIDKYGYLCRGHIIPDLGARKLRDPNRRHELSAEDVDKWLATKAATLSTSTVQRLHECLSRALDRAMARDKVKRNVAALCGVPKGQTGRPSKSLTFDQARAVLNAAEGTPLNAYIVISLVVGARTEELRALIWDHVDLDGRPDADHPVPPSIEVWHSVREHGDTKTKKSRRTLALPLRGVAALREHQRAQEEARERAETAWQETGLVFASRVGTELDAANVRRGFRRVVKAAGIDPKAWTPRELRHSFVSLLSDNGVSLEEIAELCGHAGTRVTEAVYRHQLRPVLLNGAVAMDRIFAGDATVSGT</sequence>
<dbReference type="AlphaFoldDB" id="A0A1H3RW57"/>
<dbReference type="InterPro" id="IPR011010">
    <property type="entry name" value="DNA_brk_join_enz"/>
</dbReference>
<dbReference type="EMBL" id="FNQB01000002">
    <property type="protein sequence ID" value="SDZ29953.1"/>
    <property type="molecule type" value="Genomic_DNA"/>
</dbReference>
<dbReference type="CDD" id="cd01189">
    <property type="entry name" value="INT_ICEBs1_C_like"/>
    <property type="match status" value="1"/>
</dbReference>
<keyword evidence="2" id="KW-0233">DNA recombination</keyword>
<proteinExistence type="predicted"/>
<dbReference type="PANTHER" id="PTHR30349:SF91">
    <property type="entry name" value="INTA PROTEIN"/>
    <property type="match status" value="1"/>
</dbReference>
<evidence type="ECO:0000313" key="7">
    <source>
        <dbReference type="Proteomes" id="UP000199632"/>
    </source>
</evidence>
<dbReference type="STRING" id="137265.SAMN05421684_4295"/>
<dbReference type="PANTHER" id="PTHR30349">
    <property type="entry name" value="PHAGE INTEGRASE-RELATED"/>
    <property type="match status" value="1"/>
</dbReference>
<dbReference type="GO" id="GO:0015074">
    <property type="term" value="P:DNA integration"/>
    <property type="evidence" value="ECO:0007669"/>
    <property type="project" value="InterPro"/>
</dbReference>
<accession>A0A1H3RW57</accession>
<evidence type="ECO:0000259" key="4">
    <source>
        <dbReference type="PROSITE" id="PS51898"/>
    </source>
</evidence>
<dbReference type="Pfam" id="PF00589">
    <property type="entry name" value="Phage_integrase"/>
    <property type="match status" value="1"/>
</dbReference>
<protein>
    <submittedName>
        <fullName evidence="6">Site-specific recombinase XerD</fullName>
    </submittedName>
</protein>
<evidence type="ECO:0000256" key="3">
    <source>
        <dbReference type="PROSITE-ProRule" id="PRU01248"/>
    </source>
</evidence>
<dbReference type="OrthoDB" id="3175606at2"/>
<dbReference type="RefSeq" id="WP_090795328.1">
    <property type="nucleotide sequence ID" value="NZ_BOND01000020.1"/>
</dbReference>
<keyword evidence="1 3" id="KW-0238">DNA-binding</keyword>
<dbReference type="InterPro" id="IPR002104">
    <property type="entry name" value="Integrase_catalytic"/>
</dbReference>
<evidence type="ECO:0000256" key="2">
    <source>
        <dbReference type="ARBA" id="ARBA00023172"/>
    </source>
</evidence>
<keyword evidence="7" id="KW-1185">Reference proteome</keyword>
<evidence type="ECO:0000259" key="5">
    <source>
        <dbReference type="PROSITE" id="PS51900"/>
    </source>
</evidence>
<dbReference type="SUPFAM" id="SSF56349">
    <property type="entry name" value="DNA breaking-rejoining enzymes"/>
    <property type="match status" value="1"/>
</dbReference>
<dbReference type="InterPro" id="IPR010998">
    <property type="entry name" value="Integrase_recombinase_N"/>
</dbReference>
<dbReference type="PROSITE" id="PS51898">
    <property type="entry name" value="TYR_RECOMBINASE"/>
    <property type="match status" value="1"/>
</dbReference>
<gene>
    <name evidence="6" type="ORF">SAMN05421684_4295</name>
</gene>
<dbReference type="InterPro" id="IPR044068">
    <property type="entry name" value="CB"/>
</dbReference>
<organism evidence="6 7">
    <name type="scientific">Asanoa ishikariensis</name>
    <dbReference type="NCBI Taxonomy" id="137265"/>
    <lineage>
        <taxon>Bacteria</taxon>
        <taxon>Bacillati</taxon>
        <taxon>Actinomycetota</taxon>
        <taxon>Actinomycetes</taxon>
        <taxon>Micromonosporales</taxon>
        <taxon>Micromonosporaceae</taxon>
        <taxon>Asanoa</taxon>
    </lineage>
</organism>
<reference evidence="7" key="1">
    <citation type="submission" date="2016-10" db="EMBL/GenBank/DDBJ databases">
        <authorList>
            <person name="Varghese N."/>
            <person name="Submissions S."/>
        </authorList>
    </citation>
    <scope>NUCLEOTIDE SEQUENCE [LARGE SCALE GENOMIC DNA]</scope>
    <source>
        <strain evidence="7">DSM 44718</strain>
    </source>
</reference>
<dbReference type="PROSITE" id="PS51900">
    <property type="entry name" value="CB"/>
    <property type="match status" value="1"/>
</dbReference>
<evidence type="ECO:0000256" key="1">
    <source>
        <dbReference type="ARBA" id="ARBA00023125"/>
    </source>
</evidence>
<dbReference type="GO" id="GO:0006310">
    <property type="term" value="P:DNA recombination"/>
    <property type="evidence" value="ECO:0007669"/>
    <property type="project" value="UniProtKB-KW"/>
</dbReference>
<name>A0A1H3RW57_9ACTN</name>
<dbReference type="Gene3D" id="1.10.443.10">
    <property type="entry name" value="Intergrase catalytic core"/>
    <property type="match status" value="1"/>
</dbReference>
<dbReference type="InterPro" id="IPR050090">
    <property type="entry name" value="Tyrosine_recombinase_XerCD"/>
</dbReference>
<evidence type="ECO:0000313" key="6">
    <source>
        <dbReference type="EMBL" id="SDZ29953.1"/>
    </source>
</evidence>
<feature type="domain" description="Tyr recombinase" evidence="4">
    <location>
        <begin position="179"/>
        <end position="382"/>
    </location>
</feature>
<feature type="domain" description="Core-binding (CB)" evidence="5">
    <location>
        <begin position="70"/>
        <end position="157"/>
    </location>
</feature>
<dbReference type="Gene3D" id="1.10.150.130">
    <property type="match status" value="1"/>
</dbReference>
<dbReference type="Proteomes" id="UP000199632">
    <property type="component" value="Unassembled WGS sequence"/>
</dbReference>
<dbReference type="GO" id="GO:0003677">
    <property type="term" value="F:DNA binding"/>
    <property type="evidence" value="ECO:0007669"/>
    <property type="project" value="UniProtKB-UniRule"/>
</dbReference>
<dbReference type="InterPro" id="IPR013762">
    <property type="entry name" value="Integrase-like_cat_sf"/>
</dbReference>